<accession>A0A9P8GFY8</accession>
<evidence type="ECO:0000313" key="4">
    <source>
        <dbReference type="Proteomes" id="UP000767238"/>
    </source>
</evidence>
<feature type="non-terminal residue" evidence="3">
    <location>
        <position position="322"/>
    </location>
</feature>
<evidence type="ECO:0000256" key="1">
    <source>
        <dbReference type="SAM" id="MobiDB-lite"/>
    </source>
</evidence>
<sequence>LTITSEFADDTNAKWPTDLCPAPTDGEDLGRRIHEIWQKWTGDNLDLASAVTPAAAKTANLVAPCVDKVVVTPRVGHSSKIVVDLGENDHEECTPGIDRTCPQPRSMQTSRPGPTSKIKKPISACSTRAKKRPANTDTESESDDNVPLGPPTIGSTRQRRHELQILLQGRATQRLVEKTEDAYRAAGKIMVDQSERKKRAKADNKAKGEPSDDPFAEEIMVMAKVRGYHDFALHRLVDHVHQGIQAGALPELDAKLYDQLKLGLEAETNDAQNRCKELLAEDREREIRHKELQQERSNFIEAQRKLAAIGQIGEHVASLSAN</sequence>
<reference evidence="3" key="2">
    <citation type="submission" date="2021-08" db="EMBL/GenBank/DDBJ databases">
        <authorList>
            <person name="Gostincar C."/>
            <person name="Sun X."/>
            <person name="Song Z."/>
            <person name="Gunde-Cimerman N."/>
        </authorList>
    </citation>
    <scope>NUCLEOTIDE SEQUENCE</scope>
    <source>
        <strain evidence="3">EXF-8016</strain>
    </source>
</reference>
<dbReference type="PROSITE" id="PS51388">
    <property type="entry name" value="GED"/>
    <property type="match status" value="1"/>
</dbReference>
<dbReference type="InterPro" id="IPR020850">
    <property type="entry name" value="GED_dom"/>
</dbReference>
<dbReference type="AlphaFoldDB" id="A0A9P8GFY8"/>
<dbReference type="EMBL" id="JAHFYH010000036">
    <property type="protein sequence ID" value="KAH0220791.1"/>
    <property type="molecule type" value="Genomic_DNA"/>
</dbReference>
<feature type="region of interest" description="Disordered" evidence="1">
    <location>
        <begin position="93"/>
        <end position="158"/>
    </location>
</feature>
<comment type="caution">
    <text evidence="3">The sequence shown here is derived from an EMBL/GenBank/DDBJ whole genome shotgun (WGS) entry which is preliminary data.</text>
</comment>
<evidence type="ECO:0000259" key="2">
    <source>
        <dbReference type="PROSITE" id="PS51388"/>
    </source>
</evidence>
<reference evidence="3" key="1">
    <citation type="journal article" date="2021" name="J Fungi (Basel)">
        <title>Virulence traits and population genomics of the black yeast Aureobasidium melanogenum.</title>
        <authorList>
            <person name="Cernosa A."/>
            <person name="Sun X."/>
            <person name="Gostincar C."/>
            <person name="Fang C."/>
            <person name="Gunde-Cimerman N."/>
            <person name="Song Z."/>
        </authorList>
    </citation>
    <scope>NUCLEOTIDE SEQUENCE</scope>
    <source>
        <strain evidence="3">EXF-8016</strain>
    </source>
</reference>
<gene>
    <name evidence="3" type="ORF">KCV03_g5377</name>
</gene>
<dbReference type="OrthoDB" id="3915165at2759"/>
<feature type="non-terminal residue" evidence="3">
    <location>
        <position position="1"/>
    </location>
</feature>
<protein>
    <recommendedName>
        <fullName evidence="2">GED domain-containing protein</fullName>
    </recommendedName>
</protein>
<proteinExistence type="predicted"/>
<feature type="domain" description="GED" evidence="2">
    <location>
        <begin position="218"/>
        <end position="314"/>
    </location>
</feature>
<organism evidence="3 4">
    <name type="scientific">Aureobasidium melanogenum</name>
    <name type="common">Aureobasidium pullulans var. melanogenum</name>
    <dbReference type="NCBI Taxonomy" id="46634"/>
    <lineage>
        <taxon>Eukaryota</taxon>
        <taxon>Fungi</taxon>
        <taxon>Dikarya</taxon>
        <taxon>Ascomycota</taxon>
        <taxon>Pezizomycotina</taxon>
        <taxon>Dothideomycetes</taxon>
        <taxon>Dothideomycetidae</taxon>
        <taxon>Dothideales</taxon>
        <taxon>Saccotheciaceae</taxon>
        <taxon>Aureobasidium</taxon>
    </lineage>
</organism>
<name>A0A9P8GFY8_AURME</name>
<feature type="compositionally biased region" description="Polar residues" evidence="1">
    <location>
        <begin position="103"/>
        <end position="113"/>
    </location>
</feature>
<dbReference type="Proteomes" id="UP000767238">
    <property type="component" value="Unassembled WGS sequence"/>
</dbReference>
<evidence type="ECO:0000313" key="3">
    <source>
        <dbReference type="EMBL" id="KAH0220791.1"/>
    </source>
</evidence>